<accession>A0AAE0LK17</accession>
<evidence type="ECO:0000313" key="1">
    <source>
        <dbReference type="EMBL" id="KAK3288078.1"/>
    </source>
</evidence>
<evidence type="ECO:0000313" key="2">
    <source>
        <dbReference type="Proteomes" id="UP001190700"/>
    </source>
</evidence>
<organism evidence="1 2">
    <name type="scientific">Cymbomonas tetramitiformis</name>
    <dbReference type="NCBI Taxonomy" id="36881"/>
    <lineage>
        <taxon>Eukaryota</taxon>
        <taxon>Viridiplantae</taxon>
        <taxon>Chlorophyta</taxon>
        <taxon>Pyramimonadophyceae</taxon>
        <taxon>Pyramimonadales</taxon>
        <taxon>Pyramimonadaceae</taxon>
        <taxon>Cymbomonas</taxon>
    </lineage>
</organism>
<dbReference type="Proteomes" id="UP001190700">
    <property type="component" value="Unassembled WGS sequence"/>
</dbReference>
<dbReference type="EMBL" id="LGRX02000613">
    <property type="protein sequence ID" value="KAK3288078.1"/>
    <property type="molecule type" value="Genomic_DNA"/>
</dbReference>
<name>A0AAE0LK17_9CHLO</name>
<protein>
    <submittedName>
        <fullName evidence="1">Uncharacterized protein</fullName>
    </submittedName>
</protein>
<gene>
    <name evidence="1" type="ORF">CYMTET_4432</name>
</gene>
<reference evidence="1 2" key="1">
    <citation type="journal article" date="2015" name="Genome Biol. Evol.">
        <title>Comparative Genomics of a Bacterivorous Green Alga Reveals Evolutionary Causalities and Consequences of Phago-Mixotrophic Mode of Nutrition.</title>
        <authorList>
            <person name="Burns J.A."/>
            <person name="Paasch A."/>
            <person name="Narechania A."/>
            <person name="Kim E."/>
        </authorList>
    </citation>
    <scope>NUCLEOTIDE SEQUENCE [LARGE SCALE GENOMIC DNA]</scope>
    <source>
        <strain evidence="1 2">PLY_AMNH</strain>
    </source>
</reference>
<comment type="caution">
    <text evidence="1">The sequence shown here is derived from an EMBL/GenBank/DDBJ whole genome shotgun (WGS) entry which is preliminary data.</text>
</comment>
<keyword evidence="2" id="KW-1185">Reference proteome</keyword>
<dbReference type="AlphaFoldDB" id="A0AAE0LK17"/>
<sequence length="90" mass="9601">MEKADPGIAHLIAAKARSEECRSFRPPNPEVSTAKLCNTREEVAAASATVTRGDTKEVMRIAREAIAATSVIVTQGETTESMLIGCAKVR</sequence>
<proteinExistence type="predicted"/>